<name>A0A1H6YBV2_9FLAO</name>
<dbReference type="STRING" id="402734.SAMN05660918_0160"/>
<accession>A0A1H6YBV2</accession>
<dbReference type="AlphaFoldDB" id="A0A1H6YBV2"/>
<evidence type="ECO:0000313" key="1">
    <source>
        <dbReference type="EMBL" id="SEJ37354.1"/>
    </source>
</evidence>
<reference evidence="2" key="1">
    <citation type="submission" date="2016-10" db="EMBL/GenBank/DDBJ databases">
        <authorList>
            <person name="Varghese N."/>
            <person name="Submissions S."/>
        </authorList>
    </citation>
    <scope>NUCLEOTIDE SEQUENCE [LARGE SCALE GENOMIC DNA]</scope>
    <source>
        <strain evidence="2">DSM 17934</strain>
    </source>
</reference>
<dbReference type="Proteomes" id="UP000199702">
    <property type="component" value="Unassembled WGS sequence"/>
</dbReference>
<dbReference type="EMBL" id="FNYA01000013">
    <property type="protein sequence ID" value="SEJ37354.1"/>
    <property type="molecule type" value="Genomic_DNA"/>
</dbReference>
<evidence type="ECO:0000313" key="2">
    <source>
        <dbReference type="Proteomes" id="UP000199702"/>
    </source>
</evidence>
<protein>
    <recommendedName>
        <fullName evidence="3">Alpha-ketoglutarate decarboxylase</fullName>
    </recommendedName>
</protein>
<organism evidence="1 2">
    <name type="scientific">Flavobacterium terrigena</name>
    <dbReference type="NCBI Taxonomy" id="402734"/>
    <lineage>
        <taxon>Bacteria</taxon>
        <taxon>Pseudomonadati</taxon>
        <taxon>Bacteroidota</taxon>
        <taxon>Flavobacteriia</taxon>
        <taxon>Flavobacteriales</taxon>
        <taxon>Flavobacteriaceae</taxon>
        <taxon>Flavobacterium</taxon>
    </lineage>
</organism>
<proteinExistence type="predicted"/>
<gene>
    <name evidence="1" type="ORF">SAMN05660918_0160</name>
</gene>
<sequence>MKLDVKLIKILFYSLVFLKTAVVFSQHDSIPKMKNVFWEKVQFGGGLGLAVGNGFTNVSISPTGYYNFDKTFTVGVGVTGSYVAQEQNPSNFNSIGYKSTIFGGSLIGLVHPIEEIQLSAELEQLKVTRNFDDDFLIDDTFWNTALFLGAGYRAQNVTFGVKFNVLHKPNNHVYSQSWVPFVRIMF</sequence>
<evidence type="ECO:0008006" key="3">
    <source>
        <dbReference type="Google" id="ProtNLM"/>
    </source>
</evidence>
<keyword evidence="2" id="KW-1185">Reference proteome</keyword>